<evidence type="ECO:0000313" key="1">
    <source>
        <dbReference type="EMBL" id="ANT43429.1"/>
    </source>
</evidence>
<keyword evidence="2" id="KW-1185">Reference proteome</keyword>
<gene>
    <name evidence="1" type="ORF">DS50902_39</name>
</gene>
<reference evidence="1 2" key="1">
    <citation type="journal article" date="2017" name="BMC Genomics">
        <title>Genetic and functional characterisation of the lactococcal P335 phage-host interactions.</title>
        <authorList>
            <person name="Mahony J."/>
            <person name="Oliveira J."/>
            <person name="Collins B."/>
            <person name="Hanemaaijer L."/>
            <person name="Lugli G.A."/>
            <person name="Neve H."/>
            <person name="Ventura M."/>
            <person name="Kouwen T.R."/>
            <person name="Cambillau C."/>
            <person name="van Sinderen D."/>
        </authorList>
    </citation>
    <scope>NUCLEOTIDE SEQUENCE [LARGE SCALE GENOMIC DNA]</scope>
</reference>
<dbReference type="Proteomes" id="UP000225598">
    <property type="component" value="Segment"/>
</dbReference>
<organism evidence="1 2">
    <name type="scientific">Lactococcus phage 50902</name>
    <dbReference type="NCBI Taxonomy" id="1868848"/>
    <lineage>
        <taxon>Viruses</taxon>
        <taxon>Duplodnaviria</taxon>
        <taxon>Heunggongvirae</taxon>
        <taxon>Uroviricota</taxon>
        <taxon>Caudoviricetes</taxon>
        <taxon>Vedamuthuvirus</taxon>
        <taxon>Vedamuthuvirus vv50902</taxon>
    </lineage>
</organism>
<sequence>MTLELRELNGGDLEQLLSIFAKLDIIDELTAVFEGRTQSADIDVEKEGIAIFAKLAKKAITNLKPVKHELDELLANLTGMTVEEINKVRLIDYLNGVKAIFKDGQITDFFGSMLS</sequence>
<accession>A0A1P8BKM4</accession>
<name>A0A1P8BKM4_9CAUD</name>
<proteinExistence type="predicted"/>
<protein>
    <submittedName>
        <fullName evidence="1">Uncharacterized protein</fullName>
    </submittedName>
</protein>
<dbReference type="EMBL" id="KX160206">
    <property type="protein sequence ID" value="ANT43429.1"/>
    <property type="molecule type" value="Genomic_DNA"/>
</dbReference>
<evidence type="ECO:0000313" key="2">
    <source>
        <dbReference type="Proteomes" id="UP000225598"/>
    </source>
</evidence>